<reference evidence="9 10" key="1">
    <citation type="journal article" date="2014" name="Int. J. Syst. Evol. Microbiol.">
        <title>Complete genome sequence of Corynebacterium casei LMG S-19264T (=DSM 44701T), isolated from a smear-ripened cheese.</title>
        <authorList>
            <consortium name="US DOE Joint Genome Institute (JGI-PGF)"/>
            <person name="Walter F."/>
            <person name="Albersmeier A."/>
            <person name="Kalinowski J."/>
            <person name="Ruckert C."/>
        </authorList>
    </citation>
    <scope>NUCLEOTIDE SEQUENCE [LARGE SCALE GENOMIC DNA]</scope>
    <source>
        <strain evidence="9 10">CGMCC 1.15286</strain>
    </source>
</reference>
<dbReference type="NCBIfam" id="TIGR00912">
    <property type="entry name" value="2A0309"/>
    <property type="match status" value="1"/>
</dbReference>
<feature type="transmembrane region" description="Helical" evidence="8">
    <location>
        <begin position="401"/>
        <end position="422"/>
    </location>
</feature>
<evidence type="ECO:0000256" key="1">
    <source>
        <dbReference type="ARBA" id="ARBA00004141"/>
    </source>
</evidence>
<evidence type="ECO:0000256" key="3">
    <source>
        <dbReference type="ARBA" id="ARBA00022448"/>
    </source>
</evidence>
<keyword evidence="10" id="KW-1185">Reference proteome</keyword>
<feature type="transmembrane region" description="Helical" evidence="8">
    <location>
        <begin position="269"/>
        <end position="294"/>
    </location>
</feature>
<evidence type="ECO:0000256" key="5">
    <source>
        <dbReference type="ARBA" id="ARBA00022692"/>
    </source>
</evidence>
<keyword evidence="7 8" id="KW-0472">Membrane</keyword>
<gene>
    <name evidence="9" type="ORF">GCM10010918_15110</name>
</gene>
<comment type="similarity">
    <text evidence="2">Belongs to the amino acid-polyamine-organocation (APC) superfamily. Spore germination protein (SGP) (TC 2.A.3.9) family.</text>
</comment>
<protein>
    <recommendedName>
        <fullName evidence="11">Spore germination protein</fullName>
    </recommendedName>
</protein>
<dbReference type="GO" id="GO:0009847">
    <property type="term" value="P:spore germination"/>
    <property type="evidence" value="ECO:0007669"/>
    <property type="project" value="InterPro"/>
</dbReference>
<evidence type="ECO:0000313" key="10">
    <source>
        <dbReference type="Proteomes" id="UP000600247"/>
    </source>
</evidence>
<dbReference type="InterPro" id="IPR004761">
    <property type="entry name" value="Spore_GerAB"/>
</dbReference>
<dbReference type="Proteomes" id="UP000600247">
    <property type="component" value="Unassembled WGS sequence"/>
</dbReference>
<dbReference type="PANTHER" id="PTHR34975">
    <property type="entry name" value="SPORE GERMINATION PROTEIN A2"/>
    <property type="match status" value="1"/>
</dbReference>
<dbReference type="AlphaFoldDB" id="A0A917LWQ2"/>
<comment type="subcellular location">
    <subcellularLocation>
        <location evidence="1">Membrane</location>
        <topology evidence="1">Multi-pass membrane protein</topology>
    </subcellularLocation>
</comment>
<feature type="transmembrane region" description="Helical" evidence="8">
    <location>
        <begin position="41"/>
        <end position="59"/>
    </location>
</feature>
<dbReference type="EMBL" id="BMHY01000002">
    <property type="protein sequence ID" value="GGG62381.1"/>
    <property type="molecule type" value="Genomic_DNA"/>
</dbReference>
<keyword evidence="5 8" id="KW-0812">Transmembrane</keyword>
<dbReference type="RefSeq" id="WP_188888302.1">
    <property type="nucleotide sequence ID" value="NZ_BMHY01000002.1"/>
</dbReference>
<feature type="transmembrane region" description="Helical" evidence="8">
    <location>
        <begin position="335"/>
        <end position="356"/>
    </location>
</feature>
<feature type="transmembrane region" description="Helical" evidence="8">
    <location>
        <begin position="184"/>
        <end position="204"/>
    </location>
</feature>
<keyword evidence="6 8" id="KW-1133">Transmembrane helix</keyword>
<feature type="transmembrane region" description="Helical" evidence="8">
    <location>
        <begin position="306"/>
        <end position="323"/>
    </location>
</feature>
<dbReference type="Pfam" id="PF03845">
    <property type="entry name" value="Spore_permease"/>
    <property type="match status" value="1"/>
</dbReference>
<keyword evidence="3" id="KW-0813">Transport</keyword>
<evidence type="ECO:0000256" key="4">
    <source>
        <dbReference type="ARBA" id="ARBA00022544"/>
    </source>
</evidence>
<sequence length="433" mass="48222">MKDKMTISTMQLMLLVCSLLVASNMTSLPMALTESSRQDAWFSFILPIPYGIGMAYLFWRLARAMPGKNVFEMTKLACGKWLGGLLNAMLIGYLALDLISQIRLYSDFFSASILLRTPSDYVVLLTVVLLMYIATGSSEHLARANVVFVAVFILFYISLPILLLNEIDMQKLEPILSNGILPPLKGGMLSVGLFGDLIVMGAFLHHVRKPRDIYFAVKAGVIFSSFMLTVWLFCVVSVLSPIIASRMIYVGWIVVQQIHITDFLDRVDLFLISLYVPVILIKFAILYTGMLTGLASYTKKKNYDSINVLTGLLIAMLTDILFSNMDEVVMFNNYGIMPISIGVQIVFFGCLVIALATRRSSTRSIPDDRQSGGYGMGVWIGLIGCLLAIGFGAFYGHVRGYYGIVSGVVYACFLLMCIYFSLREYRQTTLKEA</sequence>
<feature type="transmembrane region" description="Helical" evidence="8">
    <location>
        <begin position="108"/>
        <end position="134"/>
    </location>
</feature>
<feature type="transmembrane region" description="Helical" evidence="8">
    <location>
        <begin position="146"/>
        <end position="164"/>
    </location>
</feature>
<evidence type="ECO:0000256" key="2">
    <source>
        <dbReference type="ARBA" id="ARBA00007998"/>
    </source>
</evidence>
<feature type="transmembrane region" description="Helical" evidence="8">
    <location>
        <begin position="79"/>
        <end position="96"/>
    </location>
</feature>
<accession>A0A917LWQ2</accession>
<keyword evidence="4" id="KW-0309">Germination</keyword>
<evidence type="ECO:0000313" key="9">
    <source>
        <dbReference type="EMBL" id="GGG62381.1"/>
    </source>
</evidence>
<evidence type="ECO:0008006" key="11">
    <source>
        <dbReference type="Google" id="ProtNLM"/>
    </source>
</evidence>
<evidence type="ECO:0000256" key="7">
    <source>
        <dbReference type="ARBA" id="ARBA00023136"/>
    </source>
</evidence>
<dbReference type="PANTHER" id="PTHR34975:SF2">
    <property type="entry name" value="SPORE GERMINATION PROTEIN A2"/>
    <property type="match status" value="1"/>
</dbReference>
<organism evidence="9 10">
    <name type="scientific">Paenibacillus radicis</name>
    <name type="common">ex Gao et al. 2016</name>
    <dbReference type="NCBI Taxonomy" id="1737354"/>
    <lineage>
        <taxon>Bacteria</taxon>
        <taxon>Bacillati</taxon>
        <taxon>Bacillota</taxon>
        <taxon>Bacilli</taxon>
        <taxon>Bacillales</taxon>
        <taxon>Paenibacillaceae</taxon>
        <taxon>Paenibacillus</taxon>
    </lineage>
</organism>
<proteinExistence type="inferred from homology"/>
<evidence type="ECO:0000256" key="6">
    <source>
        <dbReference type="ARBA" id="ARBA00022989"/>
    </source>
</evidence>
<feature type="transmembrane region" description="Helical" evidence="8">
    <location>
        <begin position="376"/>
        <end position="395"/>
    </location>
</feature>
<comment type="caution">
    <text evidence="9">The sequence shown here is derived from an EMBL/GenBank/DDBJ whole genome shotgun (WGS) entry which is preliminary data.</text>
</comment>
<feature type="transmembrane region" description="Helical" evidence="8">
    <location>
        <begin position="216"/>
        <end position="249"/>
    </location>
</feature>
<dbReference type="GO" id="GO:0016020">
    <property type="term" value="C:membrane"/>
    <property type="evidence" value="ECO:0007669"/>
    <property type="project" value="UniProtKB-SubCell"/>
</dbReference>
<name>A0A917LWQ2_9BACL</name>
<evidence type="ECO:0000256" key="8">
    <source>
        <dbReference type="SAM" id="Phobius"/>
    </source>
</evidence>